<gene>
    <name evidence="2" type="ORF">DA73_0203665</name>
</gene>
<name>A0A0C1NL03_9CYAN</name>
<feature type="compositionally biased region" description="Polar residues" evidence="1">
    <location>
        <begin position="23"/>
        <end position="40"/>
    </location>
</feature>
<evidence type="ECO:0000256" key="1">
    <source>
        <dbReference type="SAM" id="MobiDB-lite"/>
    </source>
</evidence>
<comment type="caution">
    <text evidence="2">The sequence shown here is derived from an EMBL/GenBank/DDBJ whole genome shotgun (WGS) entry which is preliminary data.</text>
</comment>
<organism evidence="2">
    <name type="scientific">Tolypothrix bouteillei VB521301</name>
    <dbReference type="NCBI Taxonomy" id="1479485"/>
    <lineage>
        <taxon>Bacteria</taxon>
        <taxon>Bacillati</taxon>
        <taxon>Cyanobacteriota</taxon>
        <taxon>Cyanophyceae</taxon>
        <taxon>Nostocales</taxon>
        <taxon>Tolypothrichaceae</taxon>
        <taxon>Tolypothrix</taxon>
    </lineage>
</organism>
<dbReference type="STRING" id="1479485.DA73_0203665"/>
<accession>A0A0C1NL03</accession>
<evidence type="ECO:0000313" key="2">
    <source>
        <dbReference type="EMBL" id="KIE13511.1"/>
    </source>
</evidence>
<dbReference type="EMBL" id="JHEG02000015">
    <property type="protein sequence ID" value="KIE13511.1"/>
    <property type="molecule type" value="Genomic_DNA"/>
</dbReference>
<reference evidence="2" key="1">
    <citation type="journal article" date="2015" name="Genome Announc.">
        <title>Draft Genome Sequence of Tolypothrix boutellei Strain VB521301.</title>
        <authorList>
            <person name="Chandrababunaidu M.M."/>
            <person name="Singh D."/>
            <person name="Sen D."/>
            <person name="Bhan S."/>
            <person name="Das S."/>
            <person name="Gupta A."/>
            <person name="Adhikary S.P."/>
            <person name="Tripathy S."/>
        </authorList>
    </citation>
    <scope>NUCLEOTIDE SEQUENCE</scope>
    <source>
        <strain evidence="2">VB521301</strain>
    </source>
</reference>
<protein>
    <submittedName>
        <fullName evidence="2">Uncharacterized protein</fullName>
    </submittedName>
</protein>
<dbReference type="OrthoDB" id="510660at2"/>
<feature type="region of interest" description="Disordered" evidence="1">
    <location>
        <begin position="1"/>
        <end position="40"/>
    </location>
</feature>
<sequence length="275" mass="30329">MARKRYGLTDPTGEKQAKRASRRSGTTNTSNVDELNQQNDARVRERLKERFNNVATTAQNVASAVGDAVNTVGNVVSNISHPVNATSSSDSNSSYQEGLALANRYGIRESDLQSLLGSNPYTADGTTPELSAKEASTIKLRLQRQLNSEEVRNSKIKLGRQIVKNEIEQTKLIGDVVDLHTSRIDVGSKVINNKIANVNYEISQSKLEQTQELLVQQKDATAGTQSLTPSLREEWSLKIAAQQTKNDRIRLEIDGAIKDISIKRAEIEARLLEAE</sequence>
<proteinExistence type="predicted"/>
<dbReference type="AlphaFoldDB" id="A0A0C1NL03"/>